<dbReference type="EMBL" id="CAAALY010034953">
    <property type="protein sequence ID" value="VEL17948.1"/>
    <property type="molecule type" value="Genomic_DNA"/>
</dbReference>
<protein>
    <submittedName>
        <fullName evidence="2">Uncharacterized protein</fullName>
    </submittedName>
</protein>
<name>A0A448WQZ9_9PLAT</name>
<accession>A0A448WQZ9</accession>
<gene>
    <name evidence="2" type="ORF">PXEA_LOCUS11388</name>
</gene>
<evidence type="ECO:0000313" key="2">
    <source>
        <dbReference type="EMBL" id="VEL17948.1"/>
    </source>
</evidence>
<comment type="caution">
    <text evidence="2">The sequence shown here is derived from an EMBL/GenBank/DDBJ whole genome shotgun (WGS) entry which is preliminary data.</text>
</comment>
<proteinExistence type="predicted"/>
<organism evidence="2 3">
    <name type="scientific">Protopolystoma xenopodis</name>
    <dbReference type="NCBI Taxonomy" id="117903"/>
    <lineage>
        <taxon>Eukaryota</taxon>
        <taxon>Metazoa</taxon>
        <taxon>Spiralia</taxon>
        <taxon>Lophotrochozoa</taxon>
        <taxon>Platyhelminthes</taxon>
        <taxon>Monogenea</taxon>
        <taxon>Polyopisthocotylea</taxon>
        <taxon>Polystomatidea</taxon>
        <taxon>Polystomatidae</taxon>
        <taxon>Protopolystoma</taxon>
    </lineage>
</organism>
<dbReference type="Proteomes" id="UP000784294">
    <property type="component" value="Unassembled WGS sequence"/>
</dbReference>
<keyword evidence="3" id="KW-1185">Reference proteome</keyword>
<evidence type="ECO:0000313" key="3">
    <source>
        <dbReference type="Proteomes" id="UP000784294"/>
    </source>
</evidence>
<reference evidence="2" key="1">
    <citation type="submission" date="2018-11" db="EMBL/GenBank/DDBJ databases">
        <authorList>
            <consortium name="Pathogen Informatics"/>
        </authorList>
    </citation>
    <scope>NUCLEOTIDE SEQUENCE</scope>
</reference>
<feature type="region of interest" description="Disordered" evidence="1">
    <location>
        <begin position="87"/>
        <end position="108"/>
    </location>
</feature>
<sequence length="160" mass="18423">MTGISQKSVSCKQHASFAFQVTIVSETHDNARLSEEIVSLGRLDDSTTRQPSIGIKARRSEEKKMGIKHGKMSLQLVMRYKTQKADEPWLPGFRSPNPTPRPPQTCRNKQTFSHRKLTSTEQHCFERPQWSFSQCNNSLRYLPGSSRRCPRSQSRDPKWC</sequence>
<evidence type="ECO:0000256" key="1">
    <source>
        <dbReference type="SAM" id="MobiDB-lite"/>
    </source>
</evidence>
<dbReference type="AlphaFoldDB" id="A0A448WQZ9"/>